<dbReference type="Proteomes" id="UP001161325">
    <property type="component" value="Unassembled WGS sequence"/>
</dbReference>
<gene>
    <name evidence="3" type="ORF">rosag_12770</name>
</gene>
<evidence type="ECO:0000313" key="3">
    <source>
        <dbReference type="EMBL" id="GLC24764.1"/>
    </source>
</evidence>
<dbReference type="GO" id="GO:0043565">
    <property type="term" value="F:sequence-specific DNA binding"/>
    <property type="evidence" value="ECO:0007669"/>
    <property type="project" value="InterPro"/>
</dbReference>
<dbReference type="Pfam" id="PF12833">
    <property type="entry name" value="HTH_18"/>
    <property type="match status" value="1"/>
</dbReference>
<feature type="domain" description="HTH araC/xylS-type" evidence="2">
    <location>
        <begin position="147"/>
        <end position="245"/>
    </location>
</feature>
<dbReference type="SMART" id="SM00342">
    <property type="entry name" value="HTH_ARAC"/>
    <property type="match status" value="1"/>
</dbReference>
<reference evidence="3" key="1">
    <citation type="submission" date="2022-08" db="EMBL/GenBank/DDBJ databases">
        <title>Draft genome sequencing of Roseisolibacter agri AW1220.</title>
        <authorList>
            <person name="Tobiishi Y."/>
            <person name="Tonouchi A."/>
        </authorList>
    </citation>
    <scope>NUCLEOTIDE SEQUENCE</scope>
    <source>
        <strain evidence="3">AW1220</strain>
    </source>
</reference>
<dbReference type="AlphaFoldDB" id="A0AA37VE85"/>
<accession>A0AA37VE85</accession>
<protein>
    <recommendedName>
        <fullName evidence="2">HTH araC/xylS-type domain-containing protein</fullName>
    </recommendedName>
</protein>
<evidence type="ECO:0000259" key="2">
    <source>
        <dbReference type="PROSITE" id="PS01124"/>
    </source>
</evidence>
<feature type="compositionally biased region" description="Low complexity" evidence="1">
    <location>
        <begin position="300"/>
        <end position="322"/>
    </location>
</feature>
<dbReference type="InterPro" id="IPR018060">
    <property type="entry name" value="HTH_AraC"/>
</dbReference>
<name>A0AA37VE85_9BACT</name>
<comment type="caution">
    <text evidence="3">The sequence shown here is derived from an EMBL/GenBank/DDBJ whole genome shotgun (WGS) entry which is preliminary data.</text>
</comment>
<sequence>MRANEQAIVSLIGDAVSRARVASLLREITGSSCVCLTISEVRARLQAGSVHSVVIGSYDRDDCPTAPFVAEVRRSFPNVSIIAYWEAGRTPSSSMVSLLRAGAHQVIVHPHDDAQCAFRTALQDAQRANVAEHVVAAIADSVPAIGRPLMELYLRGADGAMPVTEAARQLGVHRKTLRNRMEAAGLPAPADLRAWCRLFMAGRLLEEAGRTVESVAHQLEFSTGSALRNLIKRRTGLAPYMLREAGGLPYLIACFNADCDRRRLAHGNGHAPTPERPVPLALVPTARVAESAPKGRSRSSRTAARTKAAGRPKTTTRPNRPR</sequence>
<proteinExistence type="predicted"/>
<dbReference type="EMBL" id="BRXS01000002">
    <property type="protein sequence ID" value="GLC24764.1"/>
    <property type="molecule type" value="Genomic_DNA"/>
</dbReference>
<evidence type="ECO:0000256" key="1">
    <source>
        <dbReference type="SAM" id="MobiDB-lite"/>
    </source>
</evidence>
<evidence type="ECO:0000313" key="4">
    <source>
        <dbReference type="Proteomes" id="UP001161325"/>
    </source>
</evidence>
<organism evidence="3 4">
    <name type="scientific">Roseisolibacter agri</name>
    <dbReference type="NCBI Taxonomy" id="2014610"/>
    <lineage>
        <taxon>Bacteria</taxon>
        <taxon>Pseudomonadati</taxon>
        <taxon>Gemmatimonadota</taxon>
        <taxon>Gemmatimonadia</taxon>
        <taxon>Gemmatimonadales</taxon>
        <taxon>Gemmatimonadaceae</taxon>
        <taxon>Roseisolibacter</taxon>
    </lineage>
</organism>
<keyword evidence="4" id="KW-1185">Reference proteome</keyword>
<feature type="region of interest" description="Disordered" evidence="1">
    <location>
        <begin position="266"/>
        <end position="322"/>
    </location>
</feature>
<dbReference type="Gene3D" id="1.10.10.60">
    <property type="entry name" value="Homeodomain-like"/>
    <property type="match status" value="1"/>
</dbReference>
<dbReference type="GO" id="GO:0003700">
    <property type="term" value="F:DNA-binding transcription factor activity"/>
    <property type="evidence" value="ECO:0007669"/>
    <property type="project" value="InterPro"/>
</dbReference>
<dbReference type="PROSITE" id="PS01124">
    <property type="entry name" value="HTH_ARAC_FAMILY_2"/>
    <property type="match status" value="1"/>
</dbReference>